<gene>
    <name evidence="1" type="ORF">SAMN06296378_2295</name>
</gene>
<dbReference type="RefSeq" id="WP_097061342.1">
    <property type="nucleotide sequence ID" value="NZ_BMLC01000003.1"/>
</dbReference>
<keyword evidence="2" id="KW-1185">Reference proteome</keyword>
<reference evidence="1 2" key="1">
    <citation type="submission" date="2017-09" db="EMBL/GenBank/DDBJ databases">
        <authorList>
            <person name="Ehlers B."/>
            <person name="Leendertz F.H."/>
        </authorList>
    </citation>
    <scope>NUCLEOTIDE SEQUENCE [LARGE SCALE GENOMIC DNA]</scope>
    <source>
        <strain evidence="1 2">CGMCC 1.05381</strain>
    </source>
</reference>
<dbReference type="EMBL" id="OCST01000004">
    <property type="protein sequence ID" value="SOE70697.1"/>
    <property type="molecule type" value="Genomic_DNA"/>
</dbReference>
<sequence length="110" mass="11967">MGDLVVEVHVPLTKSTELEEGEYAFPWIDDISEFVASLDEMPKYDGATMHDDPEEWEGHYLFFVSGASEDALLRAANDISQMSGVPVGTFAMVTDSGASTYGEGTRVELG</sequence>
<evidence type="ECO:0000313" key="2">
    <source>
        <dbReference type="Proteomes" id="UP000219440"/>
    </source>
</evidence>
<dbReference type="Proteomes" id="UP000219440">
    <property type="component" value="Unassembled WGS sequence"/>
</dbReference>
<evidence type="ECO:0000313" key="1">
    <source>
        <dbReference type="EMBL" id="SOE70697.1"/>
    </source>
</evidence>
<organism evidence="1 2">
    <name type="scientific">Salinibacterium xinjiangense</name>
    <dbReference type="NCBI Taxonomy" id="386302"/>
    <lineage>
        <taxon>Bacteria</taxon>
        <taxon>Bacillati</taxon>
        <taxon>Actinomycetota</taxon>
        <taxon>Actinomycetes</taxon>
        <taxon>Micrococcales</taxon>
        <taxon>Microbacteriaceae</taxon>
        <taxon>Salinibacterium</taxon>
    </lineage>
</organism>
<name>A0A2C8ZX71_9MICO</name>
<dbReference type="AlphaFoldDB" id="A0A2C8ZX71"/>
<protein>
    <submittedName>
        <fullName evidence="1">Uncharacterized protein</fullName>
    </submittedName>
</protein>
<dbReference type="OrthoDB" id="3389824at2"/>
<accession>A0A2C8ZX71</accession>
<proteinExistence type="predicted"/>